<dbReference type="CDD" id="cd10944">
    <property type="entry name" value="CE4_SmPgdA_like"/>
    <property type="match status" value="1"/>
</dbReference>
<dbReference type="Proteomes" id="UP000322139">
    <property type="component" value="Unassembled WGS sequence"/>
</dbReference>
<protein>
    <submittedName>
        <fullName evidence="3">Polysaccharide deacetylase family protein</fullName>
    </submittedName>
</protein>
<evidence type="ECO:0000256" key="1">
    <source>
        <dbReference type="SAM" id="SignalP"/>
    </source>
</evidence>
<dbReference type="RefSeq" id="WP_148976755.1">
    <property type="nucleotide sequence ID" value="NZ_VTER01000014.1"/>
</dbReference>
<proteinExistence type="predicted"/>
<dbReference type="Gene3D" id="3.20.20.370">
    <property type="entry name" value="Glycoside hydrolase/deacetylase"/>
    <property type="match status" value="1"/>
</dbReference>
<dbReference type="InterPro" id="IPR002509">
    <property type="entry name" value="NODB_dom"/>
</dbReference>
<comment type="caution">
    <text evidence="3">The sequence shown here is derived from an EMBL/GenBank/DDBJ whole genome shotgun (WGS) entry which is preliminary data.</text>
</comment>
<gene>
    <name evidence="3" type="ORF">FZD51_22255</name>
</gene>
<dbReference type="GO" id="GO:0005975">
    <property type="term" value="P:carbohydrate metabolic process"/>
    <property type="evidence" value="ECO:0007669"/>
    <property type="project" value="InterPro"/>
</dbReference>
<dbReference type="PANTHER" id="PTHR10587:SF125">
    <property type="entry name" value="POLYSACCHARIDE DEACETYLASE YHEN-RELATED"/>
    <property type="match status" value="1"/>
</dbReference>
<dbReference type="PROSITE" id="PS51677">
    <property type="entry name" value="NODB"/>
    <property type="match status" value="1"/>
</dbReference>
<sequence>MRKWVAAILIAIVLFVLQEGQASAAQRNEYICAVGVNDSVLNLKQNPPLVLEHTAYMPIKDLAAAIGASISIENPDSYTIKKGKSWIRYSVKQQQALTSAGKTAEWKAMIRESTLFVPIRSAGEFFGYKVEYLSAGPAVRLLNKGAKMANEQFISANRAAIKDFYVKKKAVYLTFDDGPAKGMESILDILKNKKAKATFFMIEPQARANPASVKRLVKEGHYPALHSVTHDKNKLYAGNPQNPALEMDKTRKTILSLTGIDSRLARVPYGSKPYMTGPFRDALVQKGYKMWDWNIDTLDWKYARTSPQTIFDNMKKGLQPAAAGGKPPVILMHVNSGTVSMLPQIIDYLYSQGYECLAYNPDNHFTMNFWKDDRL</sequence>
<dbReference type="PANTHER" id="PTHR10587">
    <property type="entry name" value="GLYCOSYL TRANSFERASE-RELATED"/>
    <property type="match status" value="1"/>
</dbReference>
<dbReference type="InterPro" id="IPR011330">
    <property type="entry name" value="Glyco_hydro/deAcase_b/a-brl"/>
</dbReference>
<organism evidence="3 4">
    <name type="scientific">Bacillus infantis</name>
    <dbReference type="NCBI Taxonomy" id="324767"/>
    <lineage>
        <taxon>Bacteria</taxon>
        <taxon>Bacillati</taxon>
        <taxon>Bacillota</taxon>
        <taxon>Bacilli</taxon>
        <taxon>Bacillales</taxon>
        <taxon>Bacillaceae</taxon>
        <taxon>Bacillus</taxon>
    </lineage>
</organism>
<dbReference type="SUPFAM" id="SSF55383">
    <property type="entry name" value="Copper amine oxidase, domain N"/>
    <property type="match status" value="1"/>
</dbReference>
<feature type="signal peptide" evidence="1">
    <location>
        <begin position="1"/>
        <end position="24"/>
    </location>
</feature>
<evidence type="ECO:0000313" key="4">
    <source>
        <dbReference type="Proteomes" id="UP000322139"/>
    </source>
</evidence>
<feature type="domain" description="NodB homology" evidence="2">
    <location>
        <begin position="169"/>
        <end position="357"/>
    </location>
</feature>
<feature type="chain" id="PRO_5022896029" evidence="1">
    <location>
        <begin position="25"/>
        <end position="375"/>
    </location>
</feature>
<dbReference type="GO" id="GO:0016810">
    <property type="term" value="F:hydrolase activity, acting on carbon-nitrogen (but not peptide) bonds"/>
    <property type="evidence" value="ECO:0007669"/>
    <property type="project" value="InterPro"/>
</dbReference>
<keyword evidence="1" id="KW-0732">Signal</keyword>
<evidence type="ECO:0000259" key="2">
    <source>
        <dbReference type="PROSITE" id="PS51677"/>
    </source>
</evidence>
<dbReference type="AlphaFoldDB" id="A0A5D4QXQ5"/>
<dbReference type="SUPFAM" id="SSF88713">
    <property type="entry name" value="Glycoside hydrolase/deacetylase"/>
    <property type="match status" value="1"/>
</dbReference>
<dbReference type="InterPro" id="IPR050248">
    <property type="entry name" value="Polysacc_deacetylase_ArnD"/>
</dbReference>
<name>A0A5D4QXQ5_9BACI</name>
<dbReference type="Pfam" id="PF07833">
    <property type="entry name" value="Cu_amine_oxidN1"/>
    <property type="match status" value="1"/>
</dbReference>
<dbReference type="EMBL" id="VTER01000014">
    <property type="protein sequence ID" value="TYS43209.1"/>
    <property type="molecule type" value="Genomic_DNA"/>
</dbReference>
<dbReference type="InterPro" id="IPR012854">
    <property type="entry name" value="Cu_amine_oxidase-like_N"/>
</dbReference>
<evidence type="ECO:0000313" key="3">
    <source>
        <dbReference type="EMBL" id="TYS43209.1"/>
    </source>
</evidence>
<dbReference type="Pfam" id="PF01522">
    <property type="entry name" value="Polysacc_deac_1"/>
    <property type="match status" value="1"/>
</dbReference>
<reference evidence="3 4" key="1">
    <citation type="submission" date="2019-08" db="EMBL/GenBank/DDBJ databases">
        <title>Bacillus genomes from the desert of Cuatro Cienegas, Coahuila.</title>
        <authorList>
            <person name="Olmedo-Alvarez G."/>
        </authorList>
    </citation>
    <scope>NUCLEOTIDE SEQUENCE [LARGE SCALE GENOMIC DNA]</scope>
    <source>
        <strain evidence="3 4">CH446_14T</strain>
    </source>
</reference>
<dbReference type="InterPro" id="IPR036582">
    <property type="entry name" value="Mao_N_sf"/>
</dbReference>
<accession>A0A5D4QXQ5</accession>